<evidence type="ECO:0000313" key="1">
    <source>
        <dbReference type="EMBL" id="KAJ1156659.1"/>
    </source>
</evidence>
<gene>
    <name evidence="1" type="ORF">NDU88_009377</name>
</gene>
<organism evidence="1 2">
    <name type="scientific">Pleurodeles waltl</name>
    <name type="common">Iberian ribbed newt</name>
    <dbReference type="NCBI Taxonomy" id="8319"/>
    <lineage>
        <taxon>Eukaryota</taxon>
        <taxon>Metazoa</taxon>
        <taxon>Chordata</taxon>
        <taxon>Craniata</taxon>
        <taxon>Vertebrata</taxon>
        <taxon>Euteleostomi</taxon>
        <taxon>Amphibia</taxon>
        <taxon>Batrachia</taxon>
        <taxon>Caudata</taxon>
        <taxon>Salamandroidea</taxon>
        <taxon>Salamandridae</taxon>
        <taxon>Pleurodelinae</taxon>
        <taxon>Pleurodeles</taxon>
    </lineage>
</organism>
<keyword evidence="2" id="KW-1185">Reference proteome</keyword>
<dbReference type="EMBL" id="JANPWB010000009">
    <property type="protein sequence ID" value="KAJ1156659.1"/>
    <property type="molecule type" value="Genomic_DNA"/>
</dbReference>
<reference evidence="1" key="1">
    <citation type="journal article" date="2022" name="bioRxiv">
        <title>Sequencing and chromosome-scale assembly of the giantPleurodeles waltlgenome.</title>
        <authorList>
            <person name="Brown T."/>
            <person name="Elewa A."/>
            <person name="Iarovenko S."/>
            <person name="Subramanian E."/>
            <person name="Araus A.J."/>
            <person name="Petzold A."/>
            <person name="Susuki M."/>
            <person name="Suzuki K.-i.T."/>
            <person name="Hayashi T."/>
            <person name="Toyoda A."/>
            <person name="Oliveira C."/>
            <person name="Osipova E."/>
            <person name="Leigh N.D."/>
            <person name="Simon A."/>
            <person name="Yun M.H."/>
        </authorList>
    </citation>
    <scope>NUCLEOTIDE SEQUENCE</scope>
    <source>
        <strain evidence="1">20211129_DDA</strain>
        <tissue evidence="1">Liver</tissue>
    </source>
</reference>
<dbReference type="Proteomes" id="UP001066276">
    <property type="component" value="Chromosome 5"/>
</dbReference>
<protein>
    <submittedName>
        <fullName evidence="1">Uncharacterized protein</fullName>
    </submittedName>
</protein>
<comment type="caution">
    <text evidence="1">The sequence shown here is derived from an EMBL/GenBank/DDBJ whole genome shotgun (WGS) entry which is preliminary data.</text>
</comment>
<accession>A0AAV7RV19</accession>
<name>A0AAV7RV19_PLEWA</name>
<evidence type="ECO:0000313" key="2">
    <source>
        <dbReference type="Proteomes" id="UP001066276"/>
    </source>
</evidence>
<proteinExistence type="predicted"/>
<dbReference type="AlphaFoldDB" id="A0AAV7RV19"/>
<sequence>MEPLAALSSAINCRFKHRFHSTSLEAEGWNQLTSQLLQQLLDSSWTARWQGRDQRDTRRNLDVNSTIIVQSLVTELVDPPGIRTVGSWRRLLADRDKADLGTKAQRKWACQEGLEVSSDCWETINCLNFSVLRGANWHQMIFFRKWILYRTPQALSRMGTGYPDMCFRCKEVGVAGWDSCDCDMPMYTGILGWNFCDVNNHGAVFHISQHSVNELGLRS</sequence>